<evidence type="ECO:0000256" key="1">
    <source>
        <dbReference type="SAM" id="SignalP"/>
    </source>
</evidence>
<reference evidence="2 3" key="1">
    <citation type="submission" date="2018-11" db="EMBL/GenBank/DDBJ databases">
        <title>Draft genome sequence of Ferruginibacter sp. BO-59.</title>
        <authorList>
            <person name="Im W.T."/>
        </authorList>
    </citation>
    <scope>NUCLEOTIDE SEQUENCE [LARGE SCALE GENOMIC DNA]</scope>
    <source>
        <strain evidence="2 3">BO-59</strain>
    </source>
</reference>
<evidence type="ECO:0000313" key="3">
    <source>
        <dbReference type="Proteomes" id="UP000267223"/>
    </source>
</evidence>
<comment type="caution">
    <text evidence="2">The sequence shown here is derived from an EMBL/GenBank/DDBJ whole genome shotgun (WGS) entry which is preliminary data.</text>
</comment>
<keyword evidence="3" id="KW-1185">Reference proteome</keyword>
<protein>
    <recommendedName>
        <fullName evidence="4">Lipocalin-like domain-containing protein</fullName>
    </recommendedName>
</protein>
<sequence>MKFAKYLFWMFVISLAVSSCAKEYSSEKTRPVLGGWQFTKGGVNYSGYLNNVYSTSGIGSNVMYILGTSANGTQQFQIKLFGSSFPPGNYSTSKFESNFSYSLPNKTIYYANESTGEFIVNLMASDSTHIQGTFSGLVYDSTSNPVQITNGKFSTY</sequence>
<gene>
    <name evidence="2" type="ORF">EFY79_06780</name>
</gene>
<name>A0A3M9NKE0_9BACT</name>
<dbReference type="OrthoDB" id="677490at2"/>
<accession>A0A3M9NKE0</accession>
<keyword evidence="1" id="KW-0732">Signal</keyword>
<dbReference type="EMBL" id="RJJR01000004">
    <property type="protein sequence ID" value="RNI37935.1"/>
    <property type="molecule type" value="Genomic_DNA"/>
</dbReference>
<feature type="signal peptide" evidence="1">
    <location>
        <begin position="1"/>
        <end position="21"/>
    </location>
</feature>
<feature type="chain" id="PRO_5018091019" description="Lipocalin-like domain-containing protein" evidence="1">
    <location>
        <begin position="22"/>
        <end position="156"/>
    </location>
</feature>
<dbReference type="PROSITE" id="PS51257">
    <property type="entry name" value="PROKAR_LIPOPROTEIN"/>
    <property type="match status" value="1"/>
</dbReference>
<dbReference type="RefSeq" id="WP_123119924.1">
    <property type="nucleotide sequence ID" value="NZ_RJJR01000004.1"/>
</dbReference>
<organism evidence="2 3">
    <name type="scientific">Hanamia caeni</name>
    <dbReference type="NCBI Taxonomy" id="2294116"/>
    <lineage>
        <taxon>Bacteria</taxon>
        <taxon>Pseudomonadati</taxon>
        <taxon>Bacteroidota</taxon>
        <taxon>Chitinophagia</taxon>
        <taxon>Chitinophagales</taxon>
        <taxon>Chitinophagaceae</taxon>
        <taxon>Hanamia</taxon>
    </lineage>
</organism>
<dbReference type="Proteomes" id="UP000267223">
    <property type="component" value="Unassembled WGS sequence"/>
</dbReference>
<dbReference type="AlphaFoldDB" id="A0A3M9NKE0"/>
<evidence type="ECO:0008006" key="4">
    <source>
        <dbReference type="Google" id="ProtNLM"/>
    </source>
</evidence>
<evidence type="ECO:0000313" key="2">
    <source>
        <dbReference type="EMBL" id="RNI37935.1"/>
    </source>
</evidence>
<proteinExistence type="predicted"/>